<keyword evidence="5" id="KW-0677">Repeat</keyword>
<feature type="region of interest" description="Disordered" evidence="10">
    <location>
        <begin position="501"/>
        <end position="541"/>
    </location>
</feature>
<evidence type="ECO:0000256" key="6">
    <source>
        <dbReference type="ARBA" id="ARBA00022741"/>
    </source>
</evidence>
<evidence type="ECO:0000313" key="14">
    <source>
        <dbReference type="EMBL" id="KAJ7353081.1"/>
    </source>
</evidence>
<dbReference type="InterPro" id="IPR003593">
    <property type="entry name" value="AAA+_ATPase"/>
</dbReference>
<feature type="domain" description="ABC transporter" evidence="12">
    <location>
        <begin position="1138"/>
        <end position="1375"/>
    </location>
</feature>
<evidence type="ECO:0000256" key="10">
    <source>
        <dbReference type="SAM" id="MobiDB-lite"/>
    </source>
</evidence>
<dbReference type="PROSITE" id="PS50929">
    <property type="entry name" value="ABC_TM1F"/>
    <property type="match status" value="2"/>
</dbReference>
<dbReference type="PANTHER" id="PTHR24223:SF456">
    <property type="entry name" value="MULTIDRUG RESISTANCE-ASSOCIATED PROTEIN LETHAL(2)03659"/>
    <property type="match status" value="1"/>
</dbReference>
<keyword evidence="4 11" id="KW-0812">Transmembrane</keyword>
<dbReference type="CDD" id="cd03250">
    <property type="entry name" value="ABCC_MRP_domain1"/>
    <property type="match status" value="1"/>
</dbReference>
<feature type="transmembrane region" description="Helical" evidence="11">
    <location>
        <begin position="816"/>
        <end position="843"/>
    </location>
</feature>
<comment type="subcellular location">
    <subcellularLocation>
        <location evidence="1">Membrane</location>
        <topology evidence="1">Multi-pass membrane protein</topology>
    </subcellularLocation>
</comment>
<dbReference type="SUPFAM" id="SSF90123">
    <property type="entry name" value="ABC transporter transmembrane region"/>
    <property type="match status" value="2"/>
</dbReference>
<keyword evidence="15" id="KW-1185">Reference proteome</keyword>
<evidence type="ECO:0000256" key="2">
    <source>
        <dbReference type="ARBA" id="ARBA00009726"/>
    </source>
</evidence>
<feature type="domain" description="ABC transmembrane type-1" evidence="13">
    <location>
        <begin position="157"/>
        <end position="448"/>
    </location>
</feature>
<feature type="transmembrane region" description="Helical" evidence="11">
    <location>
        <begin position="1047"/>
        <end position="1063"/>
    </location>
</feature>
<evidence type="ECO:0000259" key="12">
    <source>
        <dbReference type="PROSITE" id="PS50893"/>
    </source>
</evidence>
<protein>
    <submittedName>
        <fullName evidence="14">Multidrug resistance-associated ABC transporter</fullName>
    </submittedName>
</protein>
<comment type="caution">
    <text evidence="14">The sequence shown here is derived from an EMBL/GenBank/DDBJ whole genome shotgun (WGS) entry which is preliminary data.</text>
</comment>
<evidence type="ECO:0000256" key="5">
    <source>
        <dbReference type="ARBA" id="ARBA00022737"/>
    </source>
</evidence>
<evidence type="ECO:0000313" key="15">
    <source>
        <dbReference type="Proteomes" id="UP001218218"/>
    </source>
</evidence>
<feature type="transmembrane region" description="Helical" evidence="11">
    <location>
        <begin position="389"/>
        <end position="413"/>
    </location>
</feature>
<dbReference type="FunFam" id="3.40.50.300:FF:000997">
    <property type="entry name" value="Multidrug resistance-associated protein 1"/>
    <property type="match status" value="1"/>
</dbReference>
<dbReference type="CDD" id="cd18597">
    <property type="entry name" value="ABC_6TM_YOR1_D1_like"/>
    <property type="match status" value="1"/>
</dbReference>
<dbReference type="SMART" id="SM00382">
    <property type="entry name" value="AAA"/>
    <property type="match status" value="2"/>
</dbReference>
<dbReference type="Pfam" id="PF00664">
    <property type="entry name" value="ABC_membrane"/>
    <property type="match status" value="2"/>
</dbReference>
<dbReference type="PROSITE" id="PS50893">
    <property type="entry name" value="ABC_TRANSPORTER_2"/>
    <property type="match status" value="2"/>
</dbReference>
<feature type="transmembrane region" description="Helical" evidence="11">
    <location>
        <begin position="419"/>
        <end position="446"/>
    </location>
</feature>
<feature type="transmembrane region" description="Helical" evidence="11">
    <location>
        <begin position="304"/>
        <end position="330"/>
    </location>
</feature>
<keyword evidence="3" id="KW-0813">Transport</keyword>
<dbReference type="InterPro" id="IPR050173">
    <property type="entry name" value="ABC_transporter_C-like"/>
</dbReference>
<feature type="transmembrane region" description="Helical" evidence="11">
    <location>
        <begin position="928"/>
        <end position="949"/>
    </location>
</feature>
<dbReference type="PROSITE" id="PS00211">
    <property type="entry name" value="ABC_TRANSPORTER_1"/>
    <property type="match status" value="2"/>
</dbReference>
<evidence type="ECO:0000256" key="11">
    <source>
        <dbReference type="SAM" id="Phobius"/>
    </source>
</evidence>
<evidence type="ECO:0000256" key="1">
    <source>
        <dbReference type="ARBA" id="ARBA00004141"/>
    </source>
</evidence>
<dbReference type="Gene3D" id="3.40.50.300">
    <property type="entry name" value="P-loop containing nucleotide triphosphate hydrolases"/>
    <property type="match status" value="2"/>
</dbReference>
<keyword evidence="7" id="KW-0067">ATP-binding</keyword>
<evidence type="ECO:0000256" key="7">
    <source>
        <dbReference type="ARBA" id="ARBA00022840"/>
    </source>
</evidence>
<name>A0AAD7EUN1_9AGAR</name>
<evidence type="ECO:0000256" key="3">
    <source>
        <dbReference type="ARBA" id="ARBA00022448"/>
    </source>
</evidence>
<feature type="domain" description="ABC transporter" evidence="12">
    <location>
        <begin position="529"/>
        <end position="753"/>
    </location>
</feature>
<dbReference type="PANTHER" id="PTHR24223">
    <property type="entry name" value="ATP-BINDING CASSETTE SUB-FAMILY C"/>
    <property type="match status" value="1"/>
</dbReference>
<dbReference type="GO" id="GO:0005524">
    <property type="term" value="F:ATP binding"/>
    <property type="evidence" value="ECO:0007669"/>
    <property type="project" value="UniProtKB-KW"/>
</dbReference>
<dbReference type="InterPro" id="IPR011527">
    <property type="entry name" value="ABC1_TM_dom"/>
</dbReference>
<evidence type="ECO:0000259" key="13">
    <source>
        <dbReference type="PROSITE" id="PS50929"/>
    </source>
</evidence>
<comment type="similarity">
    <text evidence="2">Belongs to the ABC transporter superfamily. ABCC family. Conjugate transporter (TC 3.A.1.208) subfamily.</text>
</comment>
<feature type="transmembrane region" description="Helical" evidence="11">
    <location>
        <begin position="955"/>
        <end position="974"/>
    </location>
</feature>
<reference evidence="14" key="1">
    <citation type="submission" date="2023-03" db="EMBL/GenBank/DDBJ databases">
        <title>Massive genome expansion in bonnet fungi (Mycena s.s.) driven by repeated elements and novel gene families across ecological guilds.</title>
        <authorList>
            <consortium name="Lawrence Berkeley National Laboratory"/>
            <person name="Harder C.B."/>
            <person name="Miyauchi S."/>
            <person name="Viragh M."/>
            <person name="Kuo A."/>
            <person name="Thoen E."/>
            <person name="Andreopoulos B."/>
            <person name="Lu D."/>
            <person name="Skrede I."/>
            <person name="Drula E."/>
            <person name="Henrissat B."/>
            <person name="Morin E."/>
            <person name="Kohler A."/>
            <person name="Barry K."/>
            <person name="LaButti K."/>
            <person name="Morin E."/>
            <person name="Salamov A."/>
            <person name="Lipzen A."/>
            <person name="Mereny Z."/>
            <person name="Hegedus B."/>
            <person name="Baldrian P."/>
            <person name="Stursova M."/>
            <person name="Weitz H."/>
            <person name="Taylor A."/>
            <person name="Grigoriev I.V."/>
            <person name="Nagy L.G."/>
            <person name="Martin F."/>
            <person name="Kauserud H."/>
        </authorList>
    </citation>
    <scope>NUCLEOTIDE SEQUENCE</scope>
    <source>
        <strain evidence="14">CBHHK002</strain>
    </source>
</reference>
<dbReference type="Gene3D" id="1.20.1560.10">
    <property type="entry name" value="ABC transporter type 1, transmembrane domain"/>
    <property type="match status" value="2"/>
</dbReference>
<feature type="transmembrane region" description="Helical" evidence="11">
    <location>
        <begin position="863"/>
        <end position="890"/>
    </location>
</feature>
<dbReference type="GO" id="GO:0016020">
    <property type="term" value="C:membrane"/>
    <property type="evidence" value="ECO:0007669"/>
    <property type="project" value="UniProtKB-SubCell"/>
</dbReference>
<sequence length="1391" mass="153979">MRFFNPFRPPPAPPGFATGKTVQQVSASFLNQLVVLWLGPFLKVGFSRPLEKTRQVSRLHLWELPESRLTANTTDALEAIYYPRCPPEVRPRAYREEFNESIAETASVNDKEGDPFKEGSFEKPRRFWQRKPKQKYDSSLFLAVRRTFFWRIWTGEFIADTLRTTTPLLTKVLLTWLTESYIFHHATDAQKASGLLPKPQGIGYGIGLAVALFAMQEVSSIMTNHSQQAMETVGLSVRTGIIGSLFRKSLRLSARARVEHTVGQTTTIIFTDSVRLDRFCTVGHNIWTSPIQIIVGVGLLINNLGYSALVGLGVLLLGFPLQIVLVGVMFKQRKKGVTVADMRVRLSNEVLQSIRLIKYYAWEGFYMHQIGALREREIATVRTASIARAALFALMTLIPVLASILSFITYALSGHELNIAIIFSSLQFFNIIRMPLVFIPFVLSALSDAIVSFARIGAFLTAEELTDPYEIDLERENAVNVDASFAWETAGEVGERKFGASGKGGGGLKKGKAKGKNGKIGGELPMTNDKTASGTTAPREEKPFELRDLKFSVPKGAFVAIVGKVGSGKSSILQGLIGEMRRTAGTVVFGGTMSYVPQTAWIRNATLRQNIVFGQEENEEKFRQIIRACNLERDLEVLPHREETEIGERGVNVSGGQKARISLARAAYSDTDILLLDDPLSAVDSFVGKAILEDCILRGSLADRTRILVTHALHVLDKTDYIYVYHGHGTIKEQGTYETLMKEGFVFSKLMEEYGSLDAEESASTSKAEKAAIVADDQAEIDAKKGQAALMQTEERNTGAVTFETYGKYLKHAGRLFWGPIILLLLTLSQASQVGTNLFLGFWTSSSIHGFRQGDYMAVYAGLGFAQAFLTFLTTFAFALASLLASLSLFKTALSHVLRSPSSFFDTTPMGRILSRLVKDQDTLDSQLSMTLMQLLTTFASVIGTVGLILYTFPLLGVIFPPMAILYYLVSIYYRRSSVETKRLDSLMRSALYASYTETLTGLSTIRAYREQNRAYFMTITRTLALICEVLLLTASVQLWLGLRLDLFGNLLILGIGLFAAGFRNTVDPSKIGVVMSYALSSECGFTSFLAQMVAFFAQNEQNMNSVERLVTYAELPAEGAAATPEDPPSSWPDRGEIAFKNVEMSYREGLPLVLKGVTFNMRPGEKVGIVGRTGAGKSSILQALFRMVELQSGEITIDGHNIRNFGLDVLRSRLALVPQDSVLFLGTLRENLLEDRRGAVSVLQRAWLLPREGDAPDPTADSKFSLDSTIGDEGSNYSAGEKQLLALCRALVKNSPIIVLDEATSSVDVETDAKLQRTIRTEFAASTLLCIAHRLNTIAYYDRILVMDQGEVAEFDTVLNLYDREDSIFRSLCNEANLHRADILRIRAEQ</sequence>
<gene>
    <name evidence="14" type="ORF">DFH08DRAFT_922952</name>
</gene>
<proteinExistence type="inferred from homology"/>
<feature type="transmembrane region" description="Helical" evidence="11">
    <location>
        <begin position="1075"/>
        <end position="1098"/>
    </location>
</feature>
<dbReference type="FunFam" id="1.20.1560.10:FF:000013">
    <property type="entry name" value="ABC transporter C family member 2"/>
    <property type="match status" value="1"/>
</dbReference>
<dbReference type="Proteomes" id="UP001218218">
    <property type="component" value="Unassembled WGS sequence"/>
</dbReference>
<dbReference type="InterPro" id="IPR036640">
    <property type="entry name" value="ABC1_TM_sf"/>
</dbReference>
<evidence type="ECO:0000256" key="9">
    <source>
        <dbReference type="ARBA" id="ARBA00023136"/>
    </source>
</evidence>
<dbReference type="InterPro" id="IPR027417">
    <property type="entry name" value="P-loop_NTPase"/>
</dbReference>
<dbReference type="Pfam" id="PF00005">
    <property type="entry name" value="ABC_tran"/>
    <property type="match status" value="2"/>
</dbReference>
<dbReference type="InterPro" id="IPR017871">
    <property type="entry name" value="ABC_transporter-like_CS"/>
</dbReference>
<dbReference type="FunFam" id="3.40.50.300:FF:000630">
    <property type="entry name" value="ATP-binding cassette (ABC) transporter, putative"/>
    <property type="match status" value="1"/>
</dbReference>
<feature type="domain" description="ABC transmembrane type-1" evidence="13">
    <location>
        <begin position="821"/>
        <end position="1080"/>
    </location>
</feature>
<dbReference type="GO" id="GO:0140359">
    <property type="term" value="F:ABC-type transporter activity"/>
    <property type="evidence" value="ECO:0007669"/>
    <property type="project" value="InterPro"/>
</dbReference>
<accession>A0AAD7EUN1</accession>
<evidence type="ECO:0000256" key="8">
    <source>
        <dbReference type="ARBA" id="ARBA00022989"/>
    </source>
</evidence>
<dbReference type="FunFam" id="1.20.1560.10:FF:000006">
    <property type="entry name" value="ATP-binding cassette, sub-family C (CFTR/MRP), member 9"/>
    <property type="match status" value="1"/>
</dbReference>
<evidence type="ECO:0000256" key="4">
    <source>
        <dbReference type="ARBA" id="ARBA00022692"/>
    </source>
</evidence>
<dbReference type="EMBL" id="JARIHO010000011">
    <property type="protein sequence ID" value="KAJ7353081.1"/>
    <property type="molecule type" value="Genomic_DNA"/>
</dbReference>
<dbReference type="CDD" id="cd18606">
    <property type="entry name" value="ABC_6TM_YOR1_D2_like"/>
    <property type="match status" value="1"/>
</dbReference>
<dbReference type="GO" id="GO:0016887">
    <property type="term" value="F:ATP hydrolysis activity"/>
    <property type="evidence" value="ECO:0007669"/>
    <property type="project" value="InterPro"/>
</dbReference>
<keyword evidence="9 11" id="KW-0472">Membrane</keyword>
<keyword evidence="6" id="KW-0547">Nucleotide-binding</keyword>
<keyword evidence="8 11" id="KW-1133">Transmembrane helix</keyword>
<dbReference type="InterPro" id="IPR003439">
    <property type="entry name" value="ABC_transporter-like_ATP-bd"/>
</dbReference>
<dbReference type="CDD" id="cd03244">
    <property type="entry name" value="ABCC_MRP_domain2"/>
    <property type="match status" value="1"/>
</dbReference>
<organism evidence="14 15">
    <name type="scientific">Mycena albidolilacea</name>
    <dbReference type="NCBI Taxonomy" id="1033008"/>
    <lineage>
        <taxon>Eukaryota</taxon>
        <taxon>Fungi</taxon>
        <taxon>Dikarya</taxon>
        <taxon>Basidiomycota</taxon>
        <taxon>Agaricomycotina</taxon>
        <taxon>Agaricomycetes</taxon>
        <taxon>Agaricomycetidae</taxon>
        <taxon>Agaricales</taxon>
        <taxon>Marasmiineae</taxon>
        <taxon>Mycenaceae</taxon>
        <taxon>Mycena</taxon>
    </lineage>
</organism>
<dbReference type="SUPFAM" id="SSF52540">
    <property type="entry name" value="P-loop containing nucleoside triphosphate hydrolases"/>
    <property type="match status" value="2"/>
</dbReference>
<feature type="transmembrane region" description="Helical" evidence="11">
    <location>
        <begin position="1015"/>
        <end position="1041"/>
    </location>
</feature>